<keyword evidence="5" id="KW-0998">Cell outer membrane</keyword>
<feature type="signal peptide" evidence="6">
    <location>
        <begin position="1"/>
        <end position="36"/>
    </location>
</feature>
<evidence type="ECO:0000313" key="8">
    <source>
        <dbReference type="EMBL" id="MEQ2485876.1"/>
    </source>
</evidence>
<keyword evidence="3 6" id="KW-0732">Signal</keyword>
<feature type="domain" description="RagB/SusD" evidence="7">
    <location>
        <begin position="526"/>
        <end position="561"/>
    </location>
</feature>
<dbReference type="Pfam" id="PF07980">
    <property type="entry name" value="SusD_RagB"/>
    <property type="match status" value="1"/>
</dbReference>
<dbReference type="Gene3D" id="1.25.40.390">
    <property type="match status" value="1"/>
</dbReference>
<dbReference type="EMBL" id="JBBNFP010000004">
    <property type="protein sequence ID" value="MEQ2485876.1"/>
    <property type="molecule type" value="Genomic_DNA"/>
</dbReference>
<dbReference type="SUPFAM" id="SSF48452">
    <property type="entry name" value="TPR-like"/>
    <property type="match status" value="1"/>
</dbReference>
<evidence type="ECO:0000256" key="5">
    <source>
        <dbReference type="ARBA" id="ARBA00023237"/>
    </source>
</evidence>
<evidence type="ECO:0000256" key="1">
    <source>
        <dbReference type="ARBA" id="ARBA00004442"/>
    </source>
</evidence>
<protein>
    <submittedName>
        <fullName evidence="8">RagB/SusD family nutrient uptake outer membrane protein</fullName>
    </submittedName>
</protein>
<feature type="chain" id="PRO_5045531917" evidence="6">
    <location>
        <begin position="37"/>
        <end position="600"/>
    </location>
</feature>
<dbReference type="RefSeq" id="WP_252344846.1">
    <property type="nucleotide sequence ID" value="NZ_JAHKBE010000003.1"/>
</dbReference>
<comment type="similarity">
    <text evidence="2">Belongs to the SusD family.</text>
</comment>
<keyword evidence="4" id="KW-0472">Membrane</keyword>
<comment type="subcellular location">
    <subcellularLocation>
        <location evidence="1">Cell outer membrane</location>
    </subcellularLocation>
</comment>
<accession>A0ABV1FN89</accession>
<evidence type="ECO:0000256" key="3">
    <source>
        <dbReference type="ARBA" id="ARBA00022729"/>
    </source>
</evidence>
<evidence type="ECO:0000256" key="6">
    <source>
        <dbReference type="SAM" id="SignalP"/>
    </source>
</evidence>
<proteinExistence type="inferred from homology"/>
<dbReference type="InterPro" id="IPR011990">
    <property type="entry name" value="TPR-like_helical_dom_sf"/>
</dbReference>
<dbReference type="InterPro" id="IPR012944">
    <property type="entry name" value="SusD_RagB_dom"/>
</dbReference>
<organism evidence="8 9">
    <name type="scientific">Hallella faecis</name>
    <dbReference type="NCBI Taxonomy" id="2841596"/>
    <lineage>
        <taxon>Bacteria</taxon>
        <taxon>Pseudomonadati</taxon>
        <taxon>Bacteroidota</taxon>
        <taxon>Bacteroidia</taxon>
        <taxon>Bacteroidales</taxon>
        <taxon>Prevotellaceae</taxon>
        <taxon>Hallella</taxon>
    </lineage>
</organism>
<reference evidence="8 9" key="1">
    <citation type="submission" date="2024-04" db="EMBL/GenBank/DDBJ databases">
        <title>Human intestinal bacterial collection.</title>
        <authorList>
            <person name="Pauvert C."/>
            <person name="Hitch T.C.A."/>
            <person name="Clavel T."/>
        </authorList>
    </citation>
    <scope>NUCLEOTIDE SEQUENCE [LARGE SCALE GENOMIC DNA]</scope>
    <source>
        <strain evidence="8 9">CLA-AA-H145</strain>
    </source>
</reference>
<gene>
    <name evidence="8" type="ORF">AAAT34_02255</name>
</gene>
<evidence type="ECO:0000256" key="4">
    <source>
        <dbReference type="ARBA" id="ARBA00023136"/>
    </source>
</evidence>
<evidence type="ECO:0000313" key="9">
    <source>
        <dbReference type="Proteomes" id="UP001487296"/>
    </source>
</evidence>
<sequence length="600" mass="68106">MKTMFSIKDKIKACGKRSLRLAALLPLGLFSFPFFTSCSDFINQDSDRVIIADKDHLNSAEDTLYSVVGIVNKLQAISDRTILLGEMRGDLSDINANTSADLRDVALFNVNDTTNAYNSPADYYAVVNNCNYFIAKADTALKNNRNEYIFLKEYAAVKAFRAWTYMQLAQVYGKVPFVTDPILSTVDADKDYPKYDMQQICEYFLKDLQGLETIEKPGYGSIRGVASRFFYFPIYILEGDMNLWLGNYRDAAVCYYKYLSTRNGVNTGYPTGTSGVEWSRTSTHWDMMSDGFASFFREGSNYTANSELVTLIPGDSIPSEGNYSQLRNLFNSRSDNNYSASIVPSQSLINLSAAQTYCHYTSTRNVIYAPSGLDNYRSGDLRLSSAFATRKMDNLVHNKTIDYVINSKHSDQNVQVYRRSMVYMHLAEALNRAGFPRFAFEILKNGLNDEGIQANVIPYYKNDSAWIAQFSFPSNMYVRRSGAYPALTSENTMGIHSRGCGWSEYNERYVMPDDSTLTGDARLQYQIEHVEDLIMDEDALEFAFEGQRYYDLMRVALRRGNPAYLADKIYGRRGADKVGEMRSLIGKDLYQTANWYLPLP</sequence>
<name>A0ABV1FN89_9BACT</name>
<keyword evidence="9" id="KW-1185">Reference proteome</keyword>
<comment type="caution">
    <text evidence="8">The sequence shown here is derived from an EMBL/GenBank/DDBJ whole genome shotgun (WGS) entry which is preliminary data.</text>
</comment>
<evidence type="ECO:0000256" key="2">
    <source>
        <dbReference type="ARBA" id="ARBA00006275"/>
    </source>
</evidence>
<dbReference type="Proteomes" id="UP001487296">
    <property type="component" value="Unassembled WGS sequence"/>
</dbReference>
<evidence type="ECO:0000259" key="7">
    <source>
        <dbReference type="Pfam" id="PF07980"/>
    </source>
</evidence>